<dbReference type="EMBL" id="CAADHO010000012">
    <property type="protein sequence ID" value="VFQ47019.1"/>
    <property type="molecule type" value="Genomic_DNA"/>
</dbReference>
<dbReference type="NCBIfam" id="TIGR03344">
    <property type="entry name" value="VI_effect_Hcp1"/>
    <property type="match status" value="1"/>
</dbReference>
<dbReference type="InterPro" id="IPR052947">
    <property type="entry name" value="T6SS_Hcp1_domain"/>
</dbReference>
<dbReference type="AlphaFoldDB" id="A0A4U8YUD2"/>
<dbReference type="RefSeq" id="WP_180145993.1">
    <property type="nucleotide sequence ID" value="NZ_CAADHO010000012.1"/>
</dbReference>
<gene>
    <name evidence="1" type="ORF">MSL71_47010</name>
</gene>
<dbReference type="InterPro" id="IPR036624">
    <property type="entry name" value="Hcp1-lik_sf"/>
</dbReference>
<dbReference type="Pfam" id="PF05638">
    <property type="entry name" value="T6SS_HCP"/>
    <property type="match status" value="1"/>
</dbReference>
<evidence type="ECO:0000313" key="1">
    <source>
        <dbReference type="EMBL" id="VFQ47019.1"/>
    </source>
</evidence>
<dbReference type="InterPro" id="IPR008514">
    <property type="entry name" value="T6SS_Hcp"/>
</dbReference>
<keyword evidence="2" id="KW-1185">Reference proteome</keyword>
<proteinExistence type="predicted"/>
<accession>A0A4U8YUD2</accession>
<sequence length="528" mass="58044">MPLPFIVEITSQSTGKIKGSSQMYGLSAVVLAYSFEHRVHVSRDNPDGDDGGLRFHDPLTICKEIDKSSPVLYQHLVTGGLLSDVTMRFYKYGPGGKEINYHTIVLEDAIITDVSPEMKLTFLRENERYRHMEYVSFSYRTIRWVDELGLTETSDSKKLLHDPEEESELLSGAALPPSVEDPGTFNLMFVDHDTMEVVGNVNAKITHPDGKSQNVLSSRNGSYCLKDVQKGRYTLAGFSGKNPAAWIGNSYSLEKVDQPRAGELEKLKPSGGKGNQSRHHSAFKHLCKIKAHQVQKGELFSSVAKKHGFSLEELAFFNWGSKDKQRIPEQQQLRFTCGELAPSGEEYYLNEGTIYIPDPVEKTGLSTSTQHVAFLKKAGQRDVKARLLTSANHPIPNVEATLTLGDDSSVTAISDEDGVALFTGVPSDLEGEITYADEGDLMAKSHAANMHAAIKGADMESLMCLLQSAVDFSAVRAAYQENYKGDAGEAIRGAFSSDTQKDVVDFLLVKTGLADDGTLTLYEETQPA</sequence>
<organism evidence="1 2">
    <name type="scientific">Desulfoluna butyratoxydans</name>
    <dbReference type="NCBI Taxonomy" id="231438"/>
    <lineage>
        <taxon>Bacteria</taxon>
        <taxon>Pseudomonadati</taxon>
        <taxon>Thermodesulfobacteriota</taxon>
        <taxon>Desulfobacteria</taxon>
        <taxon>Desulfobacterales</taxon>
        <taxon>Desulfolunaceae</taxon>
        <taxon>Desulfoluna</taxon>
    </lineage>
</organism>
<dbReference type="SUPFAM" id="SSF141452">
    <property type="entry name" value="Hcp1-like"/>
    <property type="match status" value="1"/>
</dbReference>
<name>A0A4U8YUD2_9BACT</name>
<dbReference type="PANTHER" id="PTHR34319:SF6">
    <property type="entry name" value="MAJOR EXPORTED PROTEIN"/>
    <property type="match status" value="1"/>
</dbReference>
<dbReference type="PANTHER" id="PTHR34319">
    <property type="entry name" value="MAJOR EXPORTED PROTEIN"/>
    <property type="match status" value="1"/>
</dbReference>
<dbReference type="CDD" id="cd00118">
    <property type="entry name" value="LysM"/>
    <property type="match status" value="1"/>
</dbReference>
<evidence type="ECO:0000313" key="2">
    <source>
        <dbReference type="Proteomes" id="UP000507962"/>
    </source>
</evidence>
<protein>
    <submittedName>
        <fullName evidence="1">Type vi secretion system effector hcp</fullName>
    </submittedName>
</protein>
<reference evidence="1 2" key="1">
    <citation type="submission" date="2019-03" db="EMBL/GenBank/DDBJ databases">
        <authorList>
            <person name="Nijsse B."/>
        </authorList>
    </citation>
    <scope>NUCLEOTIDE SEQUENCE [LARGE SCALE GENOMIC DNA]</scope>
    <source>
        <strain evidence="1">Desulfoluna butyratoxydans MSL71</strain>
    </source>
</reference>
<dbReference type="Gene3D" id="2.30.110.20">
    <property type="entry name" value="Hcp1-like"/>
    <property type="match status" value="1"/>
</dbReference>
<dbReference type="Proteomes" id="UP000507962">
    <property type="component" value="Unassembled WGS sequence"/>
</dbReference>
<dbReference type="InterPro" id="IPR018392">
    <property type="entry name" value="LysM"/>
</dbReference>